<dbReference type="GO" id="GO:0016740">
    <property type="term" value="F:transferase activity"/>
    <property type="evidence" value="ECO:0007669"/>
    <property type="project" value="UniProtKB-KW"/>
</dbReference>
<dbReference type="STRING" id="861266.ARTSIC4J27_3761"/>
<reference evidence="3" key="1">
    <citation type="journal article" date="2014" name="Genome Announc.">
        <title>Genome Sequence of Arthrobacter siccitolerans 4J27, a Xeroprotectant-Producing Desiccation-Tolerant Microorganism.</title>
        <authorList>
            <person name="Manzanera M."/>
            <person name="Santa-Cruz-Calvo L."/>
            <person name="Vilchez J.I."/>
            <person name="Garcia-Fontana C."/>
            <person name="Silva-Castro G.A."/>
            <person name="Calvo C."/>
            <person name="Gonzalez-Lopez J."/>
        </authorList>
    </citation>
    <scope>NUCLEOTIDE SEQUENCE [LARGE SCALE GENOMIC DNA]</scope>
    <source>
        <strain evidence="3">4J27</strain>
    </source>
</reference>
<comment type="caution">
    <text evidence="2">The sequence shown here is derived from an EMBL/GenBank/DDBJ whole genome shotgun (WGS) entry which is preliminary data.</text>
</comment>
<keyword evidence="3" id="KW-1185">Reference proteome</keyword>
<dbReference type="InterPro" id="IPR003673">
    <property type="entry name" value="CoA-Trfase_fam_III"/>
</dbReference>
<dbReference type="EMBL" id="CAQI01000053">
    <property type="protein sequence ID" value="CCQ47765.1"/>
    <property type="molecule type" value="Genomic_DNA"/>
</dbReference>
<dbReference type="Gene3D" id="3.40.50.10540">
    <property type="entry name" value="Crotonobetainyl-coa:carnitine coa-transferase, domain 1"/>
    <property type="match status" value="1"/>
</dbReference>
<feature type="region of interest" description="Disordered" evidence="1">
    <location>
        <begin position="427"/>
        <end position="450"/>
    </location>
</feature>
<evidence type="ECO:0000256" key="1">
    <source>
        <dbReference type="SAM" id="MobiDB-lite"/>
    </source>
</evidence>
<accession>A0A024H6F7</accession>
<dbReference type="OrthoDB" id="9058532at2"/>
<name>A0A024H6F7_9MICC</name>
<dbReference type="RefSeq" id="WP_050056592.1">
    <property type="nucleotide sequence ID" value="NZ_CAQI01000053.1"/>
</dbReference>
<dbReference type="AlphaFoldDB" id="A0A024H6F7"/>
<keyword evidence="2" id="KW-0808">Transferase</keyword>
<organism evidence="2 3">
    <name type="scientific">Pseudarthrobacter siccitolerans</name>
    <dbReference type="NCBI Taxonomy" id="861266"/>
    <lineage>
        <taxon>Bacteria</taxon>
        <taxon>Bacillati</taxon>
        <taxon>Actinomycetota</taxon>
        <taxon>Actinomycetes</taxon>
        <taxon>Micrococcales</taxon>
        <taxon>Micrococcaceae</taxon>
        <taxon>Pseudarthrobacter</taxon>
    </lineage>
</organism>
<proteinExistence type="predicted"/>
<feature type="compositionally biased region" description="Low complexity" evidence="1">
    <location>
        <begin position="429"/>
        <end position="439"/>
    </location>
</feature>
<protein>
    <submittedName>
        <fullName evidence="2">CoA-transferase III family protein</fullName>
    </submittedName>
</protein>
<gene>
    <name evidence="2" type="primary">caiB</name>
    <name evidence="2" type="ORF">ARTSIC4J27_3761</name>
</gene>
<dbReference type="Pfam" id="PF02515">
    <property type="entry name" value="CoA_transf_3"/>
    <property type="match status" value="1"/>
</dbReference>
<sequence length="490" mass="50928">MAQGAGGVPPLFRYLDPVFADAGLVLDGEAASWTGPRRWWGGPLDVEGLALGSVGAAAAALNLLAGTPGRFTTTASLAAAAFDSYGYLRIDGRKIRGFAPLSGFRRTSDGWIRLHTNYPHHEQRLMQALDTTTPDGVAAALAAMTSLEAEAAIQARGGVAAAVRSRREWLTSGMGSAAGSGPWIDVNLASGQPSRRRPVRPSGEDPHRPLAGVRVLDLTRVIAGPVSTRLLGALGAGVLRIDPPQLPEITDQFVDTGFGKRSAEADLADPRNRHLLQELLAAADVVISGYRRGSLDRFGLEPEALLASRPELVVVTLDSWGSTGPWSRQRGFDSIVQAAAGIADLYAIGNHDGGRRPGALPVQALDHATGYGAAAAAIALLARRLHTGVGGSARLSLARTAEELFSLPAEGFPPVPSGSLAAPVRHTEAAAPGSAASGVPEPPLPAPGLRSMASSYGELRYVGPPLLLDGQPLDYSTPPPPYGSSPLAWT</sequence>
<dbReference type="Proteomes" id="UP000035722">
    <property type="component" value="Unassembled WGS sequence"/>
</dbReference>
<dbReference type="PANTHER" id="PTHR48228:SF4">
    <property type="entry name" value="BLR3030 PROTEIN"/>
    <property type="match status" value="1"/>
</dbReference>
<dbReference type="InterPro" id="IPR023606">
    <property type="entry name" value="CoA-Trfase_III_dom_1_sf"/>
</dbReference>
<dbReference type="PANTHER" id="PTHR48228">
    <property type="entry name" value="SUCCINYL-COA--D-CITRAMALATE COA-TRANSFERASE"/>
    <property type="match status" value="1"/>
</dbReference>
<dbReference type="InterPro" id="IPR050509">
    <property type="entry name" value="CoA-transferase_III"/>
</dbReference>
<evidence type="ECO:0000313" key="2">
    <source>
        <dbReference type="EMBL" id="CCQ47765.1"/>
    </source>
</evidence>
<evidence type="ECO:0000313" key="3">
    <source>
        <dbReference type="Proteomes" id="UP000035722"/>
    </source>
</evidence>
<feature type="region of interest" description="Disordered" evidence="1">
    <location>
        <begin position="188"/>
        <end position="208"/>
    </location>
</feature>
<dbReference type="SUPFAM" id="SSF89796">
    <property type="entry name" value="CoA-transferase family III (CaiB/BaiF)"/>
    <property type="match status" value="2"/>
</dbReference>